<evidence type="ECO:0000313" key="3">
    <source>
        <dbReference type="Proteomes" id="UP000245820"/>
    </source>
</evidence>
<organism evidence="2 3">
    <name type="scientific">Massilia oculi</name>
    <dbReference type="NCBI Taxonomy" id="945844"/>
    <lineage>
        <taxon>Bacteria</taxon>
        <taxon>Pseudomonadati</taxon>
        <taxon>Pseudomonadota</taxon>
        <taxon>Betaproteobacteria</taxon>
        <taxon>Burkholderiales</taxon>
        <taxon>Oxalobacteraceae</taxon>
        <taxon>Telluria group</taxon>
        <taxon>Massilia</taxon>
    </lineage>
</organism>
<feature type="transmembrane region" description="Helical" evidence="1">
    <location>
        <begin position="20"/>
        <end position="40"/>
    </location>
</feature>
<keyword evidence="1" id="KW-0472">Membrane</keyword>
<evidence type="ECO:0000256" key="1">
    <source>
        <dbReference type="SAM" id="Phobius"/>
    </source>
</evidence>
<dbReference type="KEGG" id="mtim:DIR46_20430"/>
<keyword evidence="3" id="KW-1185">Reference proteome</keyword>
<proteinExistence type="predicted"/>
<dbReference type="RefSeq" id="WP_109346883.1">
    <property type="nucleotide sequence ID" value="NZ_CP029343.1"/>
</dbReference>
<gene>
    <name evidence="2" type="ORF">DIR46_20430</name>
</gene>
<feature type="transmembrane region" description="Helical" evidence="1">
    <location>
        <begin position="46"/>
        <end position="71"/>
    </location>
</feature>
<keyword evidence="1" id="KW-1133">Transmembrane helix</keyword>
<accession>A0A2S2DMM5</accession>
<sequence length="90" mass="9797">MKIRIKQVDVSQCAKMIAALYFVFSLPLILLFMLLAPLLGQTPAGLGAVIAFPFLYAFVSYLGGVLCFWIYNLVAQRLGGFAYTAAEVAS</sequence>
<name>A0A2S2DMM5_9BURK</name>
<dbReference type="EMBL" id="CP029343">
    <property type="protein sequence ID" value="AWL06568.1"/>
    <property type="molecule type" value="Genomic_DNA"/>
</dbReference>
<evidence type="ECO:0000313" key="2">
    <source>
        <dbReference type="EMBL" id="AWL06568.1"/>
    </source>
</evidence>
<reference evidence="2 3" key="1">
    <citation type="submission" date="2018-05" db="EMBL/GenBank/DDBJ databases">
        <title>Complete genome sequence of Massilia oculi sp. nov. CCUG 43427T (=DSM 26321T), the type strain of M. oculi, and comparison with genome sequences of other Massilia strains.</title>
        <authorList>
            <person name="Zhu B."/>
        </authorList>
    </citation>
    <scope>NUCLEOTIDE SEQUENCE [LARGE SCALE GENOMIC DNA]</scope>
    <source>
        <strain evidence="2 3">CCUG 43427</strain>
    </source>
</reference>
<protein>
    <submittedName>
        <fullName evidence="2">Uncharacterized protein</fullName>
    </submittedName>
</protein>
<dbReference type="AlphaFoldDB" id="A0A2S2DMM5"/>
<dbReference type="Proteomes" id="UP000245820">
    <property type="component" value="Chromosome"/>
</dbReference>
<dbReference type="OrthoDB" id="7041796at2"/>
<keyword evidence="1" id="KW-0812">Transmembrane</keyword>